<organism evidence="1 2">
    <name type="scientific">Arcanobacterium phocae</name>
    <dbReference type="NCBI Taxonomy" id="131112"/>
    <lineage>
        <taxon>Bacteria</taxon>
        <taxon>Bacillati</taxon>
        <taxon>Actinomycetota</taxon>
        <taxon>Actinomycetes</taxon>
        <taxon>Actinomycetales</taxon>
        <taxon>Actinomycetaceae</taxon>
        <taxon>Arcanobacterium</taxon>
    </lineage>
</organism>
<dbReference type="RefSeq" id="WP_091278473.1">
    <property type="nucleotide sequence ID" value="NZ_JABAPH010000007.1"/>
</dbReference>
<proteinExistence type="predicted"/>
<keyword evidence="2" id="KW-1185">Reference proteome</keyword>
<dbReference type="EMBL" id="LT629804">
    <property type="protein sequence ID" value="SDU77511.1"/>
    <property type="molecule type" value="Genomic_DNA"/>
</dbReference>
<reference evidence="2" key="1">
    <citation type="submission" date="2016-10" db="EMBL/GenBank/DDBJ databases">
        <authorList>
            <person name="Varghese N."/>
            <person name="Submissions S."/>
        </authorList>
    </citation>
    <scope>NUCLEOTIDE SEQUENCE [LARGE SCALE GENOMIC DNA]</scope>
    <source>
        <strain evidence="2">DSM 10002</strain>
    </source>
</reference>
<sequence>MDIFQSALGAVKGNAAIGFNEVVEQIVELHRNRPFNAYWFGGEPLLRCELISEGMSFLDKAAKEETVNY</sequence>
<gene>
    <name evidence="1" type="ORF">SAMN04489737_0041</name>
</gene>
<evidence type="ECO:0000313" key="1">
    <source>
        <dbReference type="EMBL" id="SDU77511.1"/>
    </source>
</evidence>
<accession>A0A1H2LAA7</accession>
<dbReference type="Proteomes" id="UP000214355">
    <property type="component" value="Chromosome I"/>
</dbReference>
<dbReference type="AlphaFoldDB" id="A0A1H2LAA7"/>
<protein>
    <submittedName>
        <fullName evidence="1">Uncharacterized protein</fullName>
    </submittedName>
</protein>
<dbReference type="GeneID" id="65343803"/>
<name>A0A1H2LAA7_9ACTO</name>
<dbReference type="STRING" id="131112.SAMN04489737_0041"/>
<evidence type="ECO:0000313" key="2">
    <source>
        <dbReference type="Proteomes" id="UP000214355"/>
    </source>
</evidence>
<dbReference type="OrthoDB" id="9808591at2"/>